<dbReference type="STRING" id="363999.A0A439D335"/>
<evidence type="ECO:0000313" key="2">
    <source>
        <dbReference type="Proteomes" id="UP000286045"/>
    </source>
</evidence>
<dbReference type="EMBL" id="RYZI01000180">
    <property type="protein sequence ID" value="RWA08863.1"/>
    <property type="molecule type" value="Genomic_DNA"/>
</dbReference>
<dbReference type="PANTHER" id="PTHR37542:SF1">
    <property type="entry name" value="PRION-INHIBITION AND PROPAGATION HELO DOMAIN-CONTAINING PROTEIN"/>
    <property type="match status" value="1"/>
</dbReference>
<protein>
    <recommendedName>
        <fullName evidence="3">Protein kinase domain-containing protein</fullName>
    </recommendedName>
</protein>
<dbReference type="AlphaFoldDB" id="A0A439D335"/>
<evidence type="ECO:0008006" key="3">
    <source>
        <dbReference type="Google" id="ProtNLM"/>
    </source>
</evidence>
<accession>A0A439D335</accession>
<organism evidence="1 2">
    <name type="scientific">Xylaria grammica</name>
    <dbReference type="NCBI Taxonomy" id="363999"/>
    <lineage>
        <taxon>Eukaryota</taxon>
        <taxon>Fungi</taxon>
        <taxon>Dikarya</taxon>
        <taxon>Ascomycota</taxon>
        <taxon>Pezizomycotina</taxon>
        <taxon>Sordariomycetes</taxon>
        <taxon>Xylariomycetidae</taxon>
        <taxon>Xylariales</taxon>
        <taxon>Xylariaceae</taxon>
        <taxon>Xylaria</taxon>
    </lineage>
</organism>
<dbReference type="Proteomes" id="UP000286045">
    <property type="component" value="Unassembled WGS sequence"/>
</dbReference>
<reference evidence="1 2" key="1">
    <citation type="submission" date="2018-12" db="EMBL/GenBank/DDBJ databases">
        <title>Draft genome sequence of Xylaria grammica IHI A82.</title>
        <authorList>
            <person name="Buettner E."/>
            <person name="Kellner H."/>
        </authorList>
    </citation>
    <scope>NUCLEOTIDE SEQUENCE [LARGE SCALE GENOMIC DNA]</scope>
    <source>
        <strain evidence="1 2">IHI A82</strain>
    </source>
</reference>
<dbReference type="PANTHER" id="PTHR37542">
    <property type="entry name" value="HELO DOMAIN-CONTAINING PROTEIN-RELATED"/>
    <property type="match status" value="1"/>
</dbReference>
<sequence length="243" mass="27225">MASEGNQRPSFYEFEEKVSNINTLINDLEGFTVNASESQSLQRALPSMSLKHITNTKSSETVLTIDQLRFLQTSTRWYRGPPAAPEYIRRIKVLGYLLEKASDPVLRLPVCHGIFDDLAYEAEFGARRIGYVFSAPQASHNPSSALPVPTPPSLPVYGRNFPFSYFHSAGWLHKGFHSGNIIFLAQDSGQEGTIRATDPFITGFQYSRPVDSHSLSRDPLGNGDLEHYYHPSAEKGFSRRIDL</sequence>
<name>A0A439D335_9PEZI</name>
<evidence type="ECO:0000313" key="1">
    <source>
        <dbReference type="EMBL" id="RWA08863.1"/>
    </source>
</evidence>
<comment type="caution">
    <text evidence="1">The sequence shown here is derived from an EMBL/GenBank/DDBJ whole genome shotgun (WGS) entry which is preliminary data.</text>
</comment>
<proteinExistence type="predicted"/>
<keyword evidence="2" id="KW-1185">Reference proteome</keyword>
<gene>
    <name evidence="1" type="ORF">EKO27_g6229</name>
</gene>